<evidence type="ECO:0000313" key="2">
    <source>
        <dbReference type="EMBL" id="RZT42659.1"/>
    </source>
</evidence>
<proteinExistence type="predicted"/>
<dbReference type="OrthoDB" id="8966046at2"/>
<feature type="chain" id="PRO_5020847361" evidence="1">
    <location>
        <begin position="23"/>
        <end position="220"/>
    </location>
</feature>
<dbReference type="Pfam" id="PF06551">
    <property type="entry name" value="DUF1120"/>
    <property type="match status" value="1"/>
</dbReference>
<dbReference type="RefSeq" id="WP_130390638.1">
    <property type="nucleotide sequence ID" value="NZ_SGXM01000001.1"/>
</dbReference>
<evidence type="ECO:0000313" key="3">
    <source>
        <dbReference type="Proteomes" id="UP000291078"/>
    </source>
</evidence>
<sequence>MNTAQRMLAGVVLGLCAMGAQAAENADLSVGGLIRPAACNVSLSNNGVVDQGIVKALDLKNSEFTRLDDATLTMNIDCEASMAVAVGLTDARSGSSVSGIPHFITSAYYDGNGFGLGKSGNNKLGSYVIVPKHTATADGKTVTTIWKGASTGWKAYSSNDAMGPAWMHSWSGTSGTSPVNHQNISQELVIKTALNKKADLPNIDSDLPIDGLATFTLRYL</sequence>
<name>A0A4V2FI61_9BURK</name>
<dbReference type="EMBL" id="SGXM01000001">
    <property type="protein sequence ID" value="RZT42659.1"/>
    <property type="molecule type" value="Genomic_DNA"/>
</dbReference>
<reference evidence="2 3" key="1">
    <citation type="journal article" date="2015" name="Stand. Genomic Sci.">
        <title>Genomic Encyclopedia of Bacterial and Archaeal Type Strains, Phase III: the genomes of soil and plant-associated and newly described type strains.</title>
        <authorList>
            <person name="Whitman W.B."/>
            <person name="Woyke T."/>
            <person name="Klenk H.P."/>
            <person name="Zhou Y."/>
            <person name="Lilburn T.G."/>
            <person name="Beck B.J."/>
            <person name="De Vos P."/>
            <person name="Vandamme P."/>
            <person name="Eisen J.A."/>
            <person name="Garrity G."/>
            <person name="Hugenholtz P."/>
            <person name="Kyrpides N.C."/>
        </authorList>
    </citation>
    <scope>NUCLEOTIDE SEQUENCE [LARGE SCALE GENOMIC DNA]</scope>
    <source>
        <strain evidence="2 3">ASC-9842</strain>
    </source>
</reference>
<dbReference type="Proteomes" id="UP000291078">
    <property type="component" value="Unassembled WGS sequence"/>
</dbReference>
<evidence type="ECO:0000256" key="1">
    <source>
        <dbReference type="SAM" id="SignalP"/>
    </source>
</evidence>
<dbReference type="InterPro" id="IPR010546">
    <property type="entry name" value="DUF1120"/>
</dbReference>
<organism evidence="2 3">
    <name type="scientific">Cupriavidus agavae</name>
    <dbReference type="NCBI Taxonomy" id="1001822"/>
    <lineage>
        <taxon>Bacteria</taxon>
        <taxon>Pseudomonadati</taxon>
        <taxon>Pseudomonadota</taxon>
        <taxon>Betaproteobacteria</taxon>
        <taxon>Burkholderiales</taxon>
        <taxon>Burkholderiaceae</taxon>
        <taxon>Cupriavidus</taxon>
    </lineage>
</organism>
<feature type="signal peptide" evidence="1">
    <location>
        <begin position="1"/>
        <end position="22"/>
    </location>
</feature>
<dbReference type="AlphaFoldDB" id="A0A4V2FI61"/>
<protein>
    <submittedName>
        <fullName evidence="2">Uncharacterized protein DUF1120</fullName>
    </submittedName>
</protein>
<keyword evidence="3" id="KW-1185">Reference proteome</keyword>
<accession>A0A4V2FI61</accession>
<keyword evidence="1" id="KW-0732">Signal</keyword>
<gene>
    <name evidence="2" type="ORF">EV147_1698</name>
</gene>
<comment type="caution">
    <text evidence="2">The sequence shown here is derived from an EMBL/GenBank/DDBJ whole genome shotgun (WGS) entry which is preliminary data.</text>
</comment>